<feature type="region of interest" description="Disordered" evidence="1">
    <location>
        <begin position="117"/>
        <end position="153"/>
    </location>
</feature>
<feature type="chain" id="PRO_5013607412" description="Transporter" evidence="3">
    <location>
        <begin position="16"/>
        <end position="725"/>
    </location>
</feature>
<protein>
    <recommendedName>
        <fullName evidence="6">Transporter</fullName>
    </recommendedName>
</protein>
<feature type="compositionally biased region" description="Low complexity" evidence="1">
    <location>
        <begin position="590"/>
        <end position="615"/>
    </location>
</feature>
<feature type="compositionally biased region" description="Low complexity" evidence="1">
    <location>
        <begin position="628"/>
        <end position="638"/>
    </location>
</feature>
<evidence type="ECO:0000313" key="5">
    <source>
        <dbReference type="Proteomes" id="UP000230002"/>
    </source>
</evidence>
<feature type="compositionally biased region" description="Gly residues" evidence="1">
    <location>
        <begin position="484"/>
        <end position="497"/>
    </location>
</feature>
<dbReference type="PROSITE" id="PS51257">
    <property type="entry name" value="PROKAR_LIPOPROTEIN"/>
    <property type="match status" value="1"/>
</dbReference>
<feature type="compositionally biased region" description="Polar residues" evidence="1">
    <location>
        <begin position="287"/>
        <end position="303"/>
    </location>
</feature>
<feature type="compositionally biased region" description="Basic and acidic residues" evidence="1">
    <location>
        <begin position="223"/>
        <end position="233"/>
    </location>
</feature>
<feature type="transmembrane region" description="Helical" evidence="2">
    <location>
        <begin position="55"/>
        <end position="75"/>
    </location>
</feature>
<proteinExistence type="predicted"/>
<name>A0A2G8S5H1_9APHY</name>
<feature type="region of interest" description="Disordered" evidence="1">
    <location>
        <begin position="320"/>
        <end position="388"/>
    </location>
</feature>
<feature type="compositionally biased region" description="Low complexity" evidence="1">
    <location>
        <begin position="117"/>
        <end position="134"/>
    </location>
</feature>
<feature type="compositionally biased region" description="Low complexity" evidence="1">
    <location>
        <begin position="563"/>
        <end position="572"/>
    </location>
</feature>
<keyword evidence="2" id="KW-0812">Transmembrane</keyword>
<keyword evidence="3" id="KW-0732">Signal</keyword>
<dbReference type="AlphaFoldDB" id="A0A2G8S5H1"/>
<feature type="region of interest" description="Disordered" evidence="1">
    <location>
        <begin position="183"/>
        <end position="306"/>
    </location>
</feature>
<feature type="compositionally biased region" description="Low complexity" evidence="1">
    <location>
        <begin position="651"/>
        <end position="667"/>
    </location>
</feature>
<gene>
    <name evidence="4" type="ORF">GSI_09068</name>
</gene>
<feature type="signal peptide" evidence="3">
    <location>
        <begin position="1"/>
        <end position="15"/>
    </location>
</feature>
<comment type="caution">
    <text evidence="4">The sequence shown here is derived from an EMBL/GenBank/DDBJ whole genome shotgun (WGS) entry which is preliminary data.</text>
</comment>
<dbReference type="OrthoDB" id="2804493at2759"/>
<evidence type="ECO:0008006" key="6">
    <source>
        <dbReference type="Google" id="ProtNLM"/>
    </source>
</evidence>
<feature type="compositionally biased region" description="Polar residues" evidence="1">
    <location>
        <begin position="377"/>
        <end position="388"/>
    </location>
</feature>
<feature type="compositionally biased region" description="Basic and acidic residues" evidence="1">
    <location>
        <begin position="708"/>
        <end position="717"/>
    </location>
</feature>
<feature type="region of interest" description="Disordered" evidence="1">
    <location>
        <begin position="697"/>
        <end position="725"/>
    </location>
</feature>
<feature type="compositionally biased region" description="Low complexity" evidence="1">
    <location>
        <begin position="510"/>
        <end position="524"/>
    </location>
</feature>
<dbReference type="EMBL" id="AYKW01000023">
    <property type="protein sequence ID" value="PIL29020.1"/>
    <property type="molecule type" value="Genomic_DNA"/>
</dbReference>
<feature type="compositionally biased region" description="Basic residues" evidence="1">
    <location>
        <begin position="135"/>
        <end position="144"/>
    </location>
</feature>
<sequence>MLLHRLNALLALVTASCIGNGLHVLAAPQPHLQVRQSSGENGGQDNNPTTIQKQIWIPLVVVAALFVVGTIFACCGRRFRRTALFSVGGGVAQASGVATGTAVPGIRELTADQLVNNGNGNGNNATTGANGGTNRARRPRRTRRTPSQISTHSLPAYMKEPGEEEIVIVRGADELHDDIPITVEMPPVDEHGNESPRGSFEVSAPSSMYAPVPHTPHDMPLLHNHDHEQHLSPDRPGLVTRPSFDSGVSSGEDGPGHYPDAAPAYETVVLDDPPPTATSPTTRQRDATSPTNERASSDQQAGTGSVRRRSVFASIFNPRNSRLGLPTITSAPPIPLVPQPASPEPRSSTGHSREDSRPSLSSERDPRRSRILRHQPSHSGSGSMFSLLSRTRSNGNLSISGAEALTSPSMISLHSISNPLTHTLVKTEFTYPKNGPTPDQVRLISSRESFARFGRPYGADAIAFAASSSRINLEPPPGFEEVAGGSGTGAEGEGGRGSPSSGSQDEEADTSAANTSSSSAPAETQEAAPTISTHVLTGVQEVESPVVMDQLDNAIAPAPSPSPSTTDVAPAAGPVSPTPPAVENISRATSSSPEPVPLVLSPPVASLSSEPAAPAQASNDTTLPSPPVAASSKAPPSAFKGTLATTPTDNSFPARAASRASSFMSFATAEESPHTPGPYESQFDLNDDAYESAVETPVNLTAPSTPRMEPRHLHEGTDTTITPGR</sequence>
<accession>A0A2G8S5H1</accession>
<dbReference type="Proteomes" id="UP000230002">
    <property type="component" value="Unassembled WGS sequence"/>
</dbReference>
<feature type="region of interest" description="Disordered" evidence="1">
    <location>
        <begin position="475"/>
        <end position="684"/>
    </location>
</feature>
<evidence type="ECO:0000313" key="4">
    <source>
        <dbReference type="EMBL" id="PIL29020.1"/>
    </source>
</evidence>
<organism evidence="4 5">
    <name type="scientific">Ganoderma sinense ZZ0214-1</name>
    <dbReference type="NCBI Taxonomy" id="1077348"/>
    <lineage>
        <taxon>Eukaryota</taxon>
        <taxon>Fungi</taxon>
        <taxon>Dikarya</taxon>
        <taxon>Basidiomycota</taxon>
        <taxon>Agaricomycotina</taxon>
        <taxon>Agaricomycetes</taxon>
        <taxon>Polyporales</taxon>
        <taxon>Polyporaceae</taxon>
        <taxon>Ganoderma</taxon>
    </lineage>
</organism>
<keyword evidence="5" id="KW-1185">Reference proteome</keyword>
<keyword evidence="2" id="KW-1133">Transmembrane helix</keyword>
<keyword evidence="2" id="KW-0472">Membrane</keyword>
<reference evidence="4 5" key="1">
    <citation type="journal article" date="2015" name="Sci. Rep.">
        <title>Chromosome-level genome map provides insights into diverse defense mechanisms in the medicinal fungus Ganoderma sinense.</title>
        <authorList>
            <person name="Zhu Y."/>
            <person name="Xu J."/>
            <person name="Sun C."/>
            <person name="Zhou S."/>
            <person name="Xu H."/>
            <person name="Nelson D.R."/>
            <person name="Qian J."/>
            <person name="Song J."/>
            <person name="Luo H."/>
            <person name="Xiang L."/>
            <person name="Li Y."/>
            <person name="Xu Z."/>
            <person name="Ji A."/>
            <person name="Wang L."/>
            <person name="Lu S."/>
            <person name="Hayward A."/>
            <person name="Sun W."/>
            <person name="Li X."/>
            <person name="Schwartz D.C."/>
            <person name="Wang Y."/>
            <person name="Chen S."/>
        </authorList>
    </citation>
    <scope>NUCLEOTIDE SEQUENCE [LARGE SCALE GENOMIC DNA]</scope>
    <source>
        <strain evidence="4 5">ZZ0214-1</strain>
    </source>
</reference>
<feature type="compositionally biased region" description="Basic and acidic residues" evidence="1">
    <location>
        <begin position="351"/>
        <end position="368"/>
    </location>
</feature>
<feature type="compositionally biased region" description="Pro residues" evidence="1">
    <location>
        <begin position="332"/>
        <end position="343"/>
    </location>
</feature>
<evidence type="ECO:0000256" key="1">
    <source>
        <dbReference type="SAM" id="MobiDB-lite"/>
    </source>
</evidence>
<evidence type="ECO:0000256" key="2">
    <source>
        <dbReference type="SAM" id="Phobius"/>
    </source>
</evidence>
<dbReference type="STRING" id="1077348.A0A2G8S5H1"/>
<evidence type="ECO:0000256" key="3">
    <source>
        <dbReference type="SAM" id="SignalP"/>
    </source>
</evidence>